<protein>
    <submittedName>
        <fullName evidence="1">Uncharacterized protein</fullName>
    </submittedName>
</protein>
<evidence type="ECO:0000313" key="1">
    <source>
        <dbReference type="EMBL" id="KWV88826.1"/>
    </source>
</evidence>
<comment type="caution">
    <text evidence="1">The sequence shown here is derived from an EMBL/GenBank/DDBJ whole genome shotgun (WGS) entry which is preliminary data.</text>
</comment>
<name>A0A120G8H6_PSEFL</name>
<proteinExistence type="predicted"/>
<gene>
    <name evidence="1" type="ORF">PFLmoz3_01721</name>
</gene>
<reference evidence="1 2" key="1">
    <citation type="submission" date="2015-05" db="EMBL/GenBank/DDBJ databases">
        <title>A genomic and transcriptomic approach to investigate the blue pigment phenotype in Pseudomonas fluorescens.</title>
        <authorList>
            <person name="Andreani N.A."/>
            <person name="Cardazzo B."/>
        </authorList>
    </citation>
    <scope>NUCLEOTIDE SEQUENCE [LARGE SCALE GENOMIC DNA]</scope>
    <source>
        <strain evidence="1 2">Ps_22</strain>
    </source>
</reference>
<sequence length="173" mass="18590">MSTVELIASHEQQLIDAELLLASLNEQWESACRAGDDVAALEDQIDSTARLTKRLSLRLEALQDQKVSEVNQAKIDAANAQAAEAMEAVERLVVARKSIAQLVEKLKPLIDTHNAAFQVIADRSQLAGHTVSLAGVRKSLEAIQPLDMGNVAAITNLMGTKQTLDIVVGSSSH</sequence>
<accession>A0A120G8H6</accession>
<organism evidence="1 2">
    <name type="scientific">Pseudomonas fluorescens</name>
    <dbReference type="NCBI Taxonomy" id="294"/>
    <lineage>
        <taxon>Bacteria</taxon>
        <taxon>Pseudomonadati</taxon>
        <taxon>Pseudomonadota</taxon>
        <taxon>Gammaproteobacteria</taxon>
        <taxon>Pseudomonadales</taxon>
        <taxon>Pseudomonadaceae</taxon>
        <taxon>Pseudomonas</taxon>
    </lineage>
</organism>
<dbReference type="PATRIC" id="fig|294.194.peg.1923"/>
<dbReference type="AlphaFoldDB" id="A0A120G8H6"/>
<evidence type="ECO:0000313" key="2">
    <source>
        <dbReference type="Proteomes" id="UP000061348"/>
    </source>
</evidence>
<dbReference type="Proteomes" id="UP000061348">
    <property type="component" value="Unassembled WGS sequence"/>
</dbReference>
<dbReference type="EMBL" id="LCYA01000052">
    <property type="protein sequence ID" value="KWV88826.1"/>
    <property type="molecule type" value="Genomic_DNA"/>
</dbReference>
<dbReference type="RefSeq" id="WP_060763996.1">
    <property type="nucleotide sequence ID" value="NZ_LCYA01000052.1"/>
</dbReference>